<dbReference type="GO" id="GO:0008408">
    <property type="term" value="F:3'-5' exonuclease activity"/>
    <property type="evidence" value="ECO:0007669"/>
    <property type="project" value="InterPro"/>
</dbReference>
<dbReference type="Gene3D" id="3.40.50.300">
    <property type="entry name" value="P-loop containing nucleotide triphosphate hydrolases"/>
    <property type="match status" value="1"/>
</dbReference>
<keyword evidence="6" id="KW-0239">DNA-directed DNA polymerase</keyword>
<evidence type="ECO:0000256" key="2">
    <source>
        <dbReference type="ARBA" id="ARBA00014363"/>
    </source>
</evidence>
<evidence type="ECO:0000256" key="6">
    <source>
        <dbReference type="ARBA" id="ARBA00022932"/>
    </source>
</evidence>
<dbReference type="RefSeq" id="WP_188856993.1">
    <property type="nucleotide sequence ID" value="NZ_BMOS01000011.1"/>
</dbReference>
<keyword evidence="10" id="KW-1185">Reference proteome</keyword>
<dbReference type="EC" id="2.7.7.7" evidence="1"/>
<dbReference type="InterPro" id="IPR027417">
    <property type="entry name" value="P-loop_NTPase"/>
</dbReference>
<evidence type="ECO:0000313" key="9">
    <source>
        <dbReference type="EMBL" id="GGN57956.1"/>
    </source>
</evidence>
<sequence>MNTWSELTEIQPMATQILTNSIEKGRISHAYLLQGERGTGKEQIALVMAKSLFCENRQGAEPCNTCTNCKRITSGNHPDVHWIEPEGLSISKEQVQHLQKEFSYSGMESNQKVYVVKHADRMTVNAANSLLKFLEEPSKQTTAMMLTENSGAILATIRSRCQVIDLKPLNPIQFRKQLVTEGMREQDATLMSALTNNLDDAFQVVQDEWFVEARKLVLQLIEMLTTNQENVYLYLHSKWLAHFKERDDHDRGLDILLLALRDVLYYHIGNEDAMTVFKPADALLEKSSMKFSQHHLSKLLDYVIQAKRKLSQNVQPTLVMEQLVLKMKR</sequence>
<evidence type="ECO:0000256" key="7">
    <source>
        <dbReference type="ARBA" id="ARBA00049244"/>
    </source>
</evidence>
<name>A0A917XXW1_9BACI</name>
<organism evidence="9 10">
    <name type="scientific">Oceanobacillus indicireducens</name>
    <dbReference type="NCBI Taxonomy" id="1004261"/>
    <lineage>
        <taxon>Bacteria</taxon>
        <taxon>Bacillati</taxon>
        <taxon>Bacillota</taxon>
        <taxon>Bacilli</taxon>
        <taxon>Bacillales</taxon>
        <taxon>Bacillaceae</taxon>
        <taxon>Oceanobacillus</taxon>
    </lineage>
</organism>
<dbReference type="Proteomes" id="UP000624041">
    <property type="component" value="Unassembled WGS sequence"/>
</dbReference>
<evidence type="ECO:0000256" key="1">
    <source>
        <dbReference type="ARBA" id="ARBA00012417"/>
    </source>
</evidence>
<reference evidence="9" key="2">
    <citation type="submission" date="2020-09" db="EMBL/GenBank/DDBJ databases">
        <authorList>
            <person name="Sun Q."/>
            <person name="Ohkuma M."/>
        </authorList>
    </citation>
    <scope>NUCLEOTIDE SEQUENCE</scope>
    <source>
        <strain evidence="9">JCM 17251</strain>
    </source>
</reference>
<evidence type="ECO:0000256" key="5">
    <source>
        <dbReference type="ARBA" id="ARBA00022705"/>
    </source>
</evidence>
<dbReference type="SUPFAM" id="SSF52540">
    <property type="entry name" value="P-loop containing nucleoside triphosphate hydrolases"/>
    <property type="match status" value="1"/>
</dbReference>
<evidence type="ECO:0000313" key="10">
    <source>
        <dbReference type="Proteomes" id="UP000624041"/>
    </source>
</evidence>
<evidence type="ECO:0000256" key="3">
    <source>
        <dbReference type="ARBA" id="ARBA00022679"/>
    </source>
</evidence>
<dbReference type="FunFam" id="3.40.50.300:FF:001255">
    <property type="entry name" value="DNA polymerase III subunit delta"/>
    <property type="match status" value="1"/>
</dbReference>
<dbReference type="GO" id="GO:0003887">
    <property type="term" value="F:DNA-directed DNA polymerase activity"/>
    <property type="evidence" value="ECO:0007669"/>
    <property type="project" value="UniProtKB-KW"/>
</dbReference>
<dbReference type="GO" id="GO:0009360">
    <property type="term" value="C:DNA polymerase III complex"/>
    <property type="evidence" value="ECO:0007669"/>
    <property type="project" value="InterPro"/>
</dbReference>
<dbReference type="Pfam" id="PF13177">
    <property type="entry name" value="DNA_pol3_delta2"/>
    <property type="match status" value="1"/>
</dbReference>
<dbReference type="InterPro" id="IPR004622">
    <property type="entry name" value="DNA_pol_HolB"/>
</dbReference>
<evidence type="ECO:0000256" key="4">
    <source>
        <dbReference type="ARBA" id="ARBA00022695"/>
    </source>
</evidence>
<comment type="caution">
    <text evidence="9">The sequence shown here is derived from an EMBL/GenBank/DDBJ whole genome shotgun (WGS) entry which is preliminary data.</text>
</comment>
<dbReference type="EMBL" id="BMOS01000011">
    <property type="protein sequence ID" value="GGN57956.1"/>
    <property type="molecule type" value="Genomic_DNA"/>
</dbReference>
<dbReference type="PANTHER" id="PTHR11669">
    <property type="entry name" value="REPLICATION FACTOR C / DNA POLYMERASE III GAMMA-TAU SUBUNIT"/>
    <property type="match status" value="1"/>
</dbReference>
<comment type="catalytic activity">
    <reaction evidence="7">
        <text>DNA(n) + a 2'-deoxyribonucleoside 5'-triphosphate = DNA(n+1) + diphosphate</text>
        <dbReference type="Rhea" id="RHEA:22508"/>
        <dbReference type="Rhea" id="RHEA-COMP:17339"/>
        <dbReference type="Rhea" id="RHEA-COMP:17340"/>
        <dbReference type="ChEBI" id="CHEBI:33019"/>
        <dbReference type="ChEBI" id="CHEBI:61560"/>
        <dbReference type="ChEBI" id="CHEBI:173112"/>
        <dbReference type="EC" id="2.7.7.7"/>
    </reaction>
</comment>
<feature type="domain" description="DNA polymerase III delta subunit C-terminal" evidence="8">
    <location>
        <begin position="214"/>
        <end position="327"/>
    </location>
</feature>
<dbReference type="GO" id="GO:0006261">
    <property type="term" value="P:DNA-templated DNA replication"/>
    <property type="evidence" value="ECO:0007669"/>
    <property type="project" value="TreeGrafter"/>
</dbReference>
<proteinExistence type="predicted"/>
<dbReference type="NCBIfam" id="NF005972">
    <property type="entry name" value="PRK08058.1"/>
    <property type="match status" value="1"/>
</dbReference>
<gene>
    <name evidence="9" type="ORF">GCM10007971_19470</name>
</gene>
<keyword evidence="4" id="KW-0548">Nucleotidyltransferase</keyword>
<dbReference type="GO" id="GO:0003677">
    <property type="term" value="F:DNA binding"/>
    <property type="evidence" value="ECO:0007669"/>
    <property type="project" value="InterPro"/>
</dbReference>
<dbReference type="InterPro" id="IPR050238">
    <property type="entry name" value="DNA_Rep/Repair_Clamp_Loader"/>
</dbReference>
<dbReference type="AlphaFoldDB" id="A0A917XXW1"/>
<keyword evidence="3" id="KW-0808">Transferase</keyword>
<keyword evidence="5" id="KW-0235">DNA replication</keyword>
<dbReference type="PANTHER" id="PTHR11669:SF8">
    <property type="entry name" value="DNA POLYMERASE III SUBUNIT DELTA"/>
    <property type="match status" value="1"/>
</dbReference>
<evidence type="ECO:0000259" key="8">
    <source>
        <dbReference type="Pfam" id="PF09115"/>
    </source>
</evidence>
<protein>
    <recommendedName>
        <fullName evidence="2">DNA polymerase III subunit delta'</fullName>
        <ecNumber evidence="1">2.7.7.7</ecNumber>
    </recommendedName>
</protein>
<accession>A0A917XXW1</accession>
<dbReference type="NCBIfam" id="TIGR00678">
    <property type="entry name" value="holB"/>
    <property type="match status" value="1"/>
</dbReference>
<reference evidence="9" key="1">
    <citation type="journal article" date="2014" name="Int. J. Syst. Evol. Microbiol.">
        <title>Complete genome sequence of Corynebacterium casei LMG S-19264T (=DSM 44701T), isolated from a smear-ripened cheese.</title>
        <authorList>
            <consortium name="US DOE Joint Genome Institute (JGI-PGF)"/>
            <person name="Walter F."/>
            <person name="Albersmeier A."/>
            <person name="Kalinowski J."/>
            <person name="Ruckert C."/>
        </authorList>
    </citation>
    <scope>NUCLEOTIDE SEQUENCE</scope>
    <source>
        <strain evidence="9">JCM 17251</strain>
    </source>
</reference>
<dbReference type="Pfam" id="PF09115">
    <property type="entry name" value="DNApol3-delta_C"/>
    <property type="match status" value="1"/>
</dbReference>
<dbReference type="InterPro" id="IPR015199">
    <property type="entry name" value="DNA_pol_III_delta_C"/>
</dbReference>